<evidence type="ECO:0000256" key="1">
    <source>
        <dbReference type="ARBA" id="ARBA00012493"/>
    </source>
</evidence>
<dbReference type="GO" id="GO:0004519">
    <property type="term" value="F:endonuclease activity"/>
    <property type="evidence" value="ECO:0007669"/>
    <property type="project" value="UniProtKB-KW"/>
</dbReference>
<dbReference type="Gene3D" id="3.10.10.10">
    <property type="entry name" value="HIV Type 1 Reverse Transcriptase, subunit A, domain 1"/>
    <property type="match status" value="1"/>
</dbReference>
<dbReference type="CDD" id="cd09274">
    <property type="entry name" value="RNase_HI_RT_Ty3"/>
    <property type="match status" value="1"/>
</dbReference>
<dbReference type="InterPro" id="IPR050951">
    <property type="entry name" value="Retrovirus_Pol_polyprotein"/>
</dbReference>
<name>A0A5S6R3P9_TRIMR</name>
<dbReference type="FunFam" id="3.30.70.270:FF:000003">
    <property type="entry name" value="Transposon Ty3-G Gag-Pol polyprotein"/>
    <property type="match status" value="1"/>
</dbReference>
<keyword evidence="7" id="KW-0695">RNA-directed DNA polymerase</keyword>
<keyword evidence="3" id="KW-0548">Nucleotidyltransferase</keyword>
<dbReference type="GO" id="GO:0016787">
    <property type="term" value="F:hydrolase activity"/>
    <property type="evidence" value="ECO:0007669"/>
    <property type="project" value="UniProtKB-KW"/>
</dbReference>
<keyword evidence="6" id="KW-0378">Hydrolase</keyword>
<dbReference type="SUPFAM" id="SSF56672">
    <property type="entry name" value="DNA/RNA polymerases"/>
    <property type="match status" value="1"/>
</dbReference>
<sequence length="337" mass="38452">MYEFLRMPFGLSNGPSSFQRLMDVVLEGCDHALVYIDDILIFSNNFAEHRSNLRAVFERLQRARLAPWAPKCRIGVTSVTYLGHVFSAAGMQPDPTKIEPIVKWPTPANATDIRRFLGIASYYRRFILNFAKEANALHRLTEKGTPFVWDSECQFAFVALKRELTTAPILTLPNVEDSFDLFTDASGEALGPILEQNGRVVAYASRVLRKAEKNYSVYKKECHAMIFVVKHFRHYLLVTTFAVYSDHRPLQWLQEQKVDGKLARWALALQEFEFTVKYRPGKTNQADPLSRQLNDVQAPCAVAIVEPEITMDALKLAQTDDICLNRVTQAFNSTRRN</sequence>
<evidence type="ECO:0000313" key="10">
    <source>
        <dbReference type="Proteomes" id="UP000046395"/>
    </source>
</evidence>
<dbReference type="Proteomes" id="UP000046395">
    <property type="component" value="Unassembled WGS sequence"/>
</dbReference>
<dbReference type="Pfam" id="PF00078">
    <property type="entry name" value="RVT_1"/>
    <property type="match status" value="1"/>
</dbReference>
<evidence type="ECO:0000259" key="8">
    <source>
        <dbReference type="Pfam" id="PF00078"/>
    </source>
</evidence>
<dbReference type="Gene3D" id="3.10.20.370">
    <property type="match status" value="1"/>
</dbReference>
<dbReference type="InterPro" id="IPR041373">
    <property type="entry name" value="RT_RNaseH"/>
</dbReference>
<evidence type="ECO:0000256" key="4">
    <source>
        <dbReference type="ARBA" id="ARBA00022722"/>
    </source>
</evidence>
<evidence type="ECO:0000256" key="6">
    <source>
        <dbReference type="ARBA" id="ARBA00022801"/>
    </source>
</evidence>
<dbReference type="InterPro" id="IPR043502">
    <property type="entry name" value="DNA/RNA_pol_sf"/>
</dbReference>
<dbReference type="InterPro" id="IPR000477">
    <property type="entry name" value="RT_dom"/>
</dbReference>
<dbReference type="InterPro" id="IPR043128">
    <property type="entry name" value="Rev_trsase/Diguanyl_cyclase"/>
</dbReference>
<feature type="domain" description="Reverse transcriptase RNase H-like" evidence="9">
    <location>
        <begin position="175"/>
        <end position="272"/>
    </location>
</feature>
<dbReference type="WBParaSite" id="TMUE_3000013812.1">
    <property type="protein sequence ID" value="TMUE_3000013812.1"/>
    <property type="gene ID" value="WBGene00302037"/>
</dbReference>
<dbReference type="FunFam" id="3.10.20.370:FF:000001">
    <property type="entry name" value="Retrovirus-related Pol polyprotein from transposon 17.6-like protein"/>
    <property type="match status" value="1"/>
</dbReference>
<accession>A0A5S6R3P9</accession>
<dbReference type="EC" id="2.7.7.49" evidence="1"/>
<evidence type="ECO:0000256" key="5">
    <source>
        <dbReference type="ARBA" id="ARBA00022759"/>
    </source>
</evidence>
<dbReference type="AlphaFoldDB" id="A0A5S6R3P9"/>
<feature type="domain" description="Reverse transcriptase" evidence="8">
    <location>
        <begin position="2"/>
        <end position="85"/>
    </location>
</feature>
<organism evidence="10 11">
    <name type="scientific">Trichuris muris</name>
    <name type="common">Mouse whipworm</name>
    <dbReference type="NCBI Taxonomy" id="70415"/>
    <lineage>
        <taxon>Eukaryota</taxon>
        <taxon>Metazoa</taxon>
        <taxon>Ecdysozoa</taxon>
        <taxon>Nematoda</taxon>
        <taxon>Enoplea</taxon>
        <taxon>Dorylaimia</taxon>
        <taxon>Trichinellida</taxon>
        <taxon>Trichuridae</taxon>
        <taxon>Trichuris</taxon>
    </lineage>
</organism>
<dbReference type="PANTHER" id="PTHR37984:SF5">
    <property type="entry name" value="PROTEIN NYNRIN-LIKE"/>
    <property type="match status" value="1"/>
</dbReference>
<evidence type="ECO:0000256" key="7">
    <source>
        <dbReference type="ARBA" id="ARBA00022918"/>
    </source>
</evidence>
<dbReference type="GO" id="GO:0003964">
    <property type="term" value="F:RNA-directed DNA polymerase activity"/>
    <property type="evidence" value="ECO:0007669"/>
    <property type="project" value="UniProtKB-KW"/>
</dbReference>
<dbReference type="Gene3D" id="3.30.70.270">
    <property type="match status" value="2"/>
</dbReference>
<protein>
    <recommendedName>
        <fullName evidence="1">RNA-directed DNA polymerase</fullName>
        <ecNumber evidence="1">2.7.7.49</ecNumber>
    </recommendedName>
</protein>
<evidence type="ECO:0000313" key="11">
    <source>
        <dbReference type="WBParaSite" id="TMUE_3000013812.1"/>
    </source>
</evidence>
<keyword evidence="2" id="KW-0808">Transferase</keyword>
<keyword evidence="5" id="KW-0255">Endonuclease</keyword>
<dbReference type="STRING" id="70415.A0A5S6R3P9"/>
<evidence type="ECO:0000259" key="9">
    <source>
        <dbReference type="Pfam" id="PF17917"/>
    </source>
</evidence>
<proteinExistence type="predicted"/>
<dbReference type="FunFam" id="3.30.70.270:FF:000020">
    <property type="entry name" value="Transposon Tf2-6 polyprotein-like Protein"/>
    <property type="match status" value="1"/>
</dbReference>
<dbReference type="PANTHER" id="PTHR37984">
    <property type="entry name" value="PROTEIN CBG26694"/>
    <property type="match status" value="1"/>
</dbReference>
<dbReference type="CDD" id="cd01647">
    <property type="entry name" value="RT_LTR"/>
    <property type="match status" value="1"/>
</dbReference>
<evidence type="ECO:0000256" key="3">
    <source>
        <dbReference type="ARBA" id="ARBA00022695"/>
    </source>
</evidence>
<keyword evidence="10" id="KW-1185">Reference proteome</keyword>
<keyword evidence="4" id="KW-0540">Nuclease</keyword>
<reference evidence="11" key="1">
    <citation type="submission" date="2019-12" db="UniProtKB">
        <authorList>
            <consortium name="WormBaseParasite"/>
        </authorList>
    </citation>
    <scope>IDENTIFICATION</scope>
</reference>
<dbReference type="Pfam" id="PF17917">
    <property type="entry name" value="RT_RNaseH"/>
    <property type="match status" value="1"/>
</dbReference>
<evidence type="ECO:0000256" key="2">
    <source>
        <dbReference type="ARBA" id="ARBA00022679"/>
    </source>
</evidence>